<evidence type="ECO:0000256" key="5">
    <source>
        <dbReference type="SAM" id="Phobius"/>
    </source>
</evidence>
<evidence type="ECO:0000313" key="8">
    <source>
        <dbReference type="Proteomes" id="UP000199024"/>
    </source>
</evidence>
<evidence type="ECO:0000256" key="1">
    <source>
        <dbReference type="ARBA" id="ARBA00004141"/>
    </source>
</evidence>
<evidence type="ECO:0000259" key="6">
    <source>
        <dbReference type="Pfam" id="PF00916"/>
    </source>
</evidence>
<comment type="subcellular location">
    <subcellularLocation>
        <location evidence="1">Membrane</location>
        <topology evidence="1">Multi-pass membrane protein</topology>
    </subcellularLocation>
</comment>
<keyword evidence="8" id="KW-1185">Reference proteome</keyword>
<evidence type="ECO:0000256" key="2">
    <source>
        <dbReference type="ARBA" id="ARBA00022692"/>
    </source>
</evidence>
<feature type="transmembrane region" description="Helical" evidence="5">
    <location>
        <begin position="189"/>
        <end position="208"/>
    </location>
</feature>
<organism evidence="7 8">
    <name type="scientific">Granulicella pectinivorans</name>
    <dbReference type="NCBI Taxonomy" id="474950"/>
    <lineage>
        <taxon>Bacteria</taxon>
        <taxon>Pseudomonadati</taxon>
        <taxon>Acidobacteriota</taxon>
        <taxon>Terriglobia</taxon>
        <taxon>Terriglobales</taxon>
        <taxon>Acidobacteriaceae</taxon>
        <taxon>Granulicella</taxon>
    </lineage>
</organism>
<protein>
    <submittedName>
        <fullName evidence="7">Sulfate permease, MFS superfamily</fullName>
    </submittedName>
</protein>
<reference evidence="7 8" key="1">
    <citation type="submission" date="2016-10" db="EMBL/GenBank/DDBJ databases">
        <authorList>
            <person name="de Groot N.N."/>
        </authorList>
    </citation>
    <scope>NUCLEOTIDE SEQUENCE [LARGE SCALE GENOMIC DNA]</scope>
    <source>
        <strain evidence="7 8">DSM 21001</strain>
    </source>
</reference>
<dbReference type="GO" id="GO:0016020">
    <property type="term" value="C:membrane"/>
    <property type="evidence" value="ECO:0007669"/>
    <property type="project" value="UniProtKB-SubCell"/>
</dbReference>
<dbReference type="InterPro" id="IPR011547">
    <property type="entry name" value="SLC26A/SulP_dom"/>
</dbReference>
<feature type="transmembrane region" description="Helical" evidence="5">
    <location>
        <begin position="241"/>
        <end position="262"/>
    </location>
</feature>
<dbReference type="STRING" id="474950.SAMN05421771_3721"/>
<name>A0A1I6MY93_9BACT</name>
<keyword evidence="4 5" id="KW-0472">Membrane</keyword>
<feature type="transmembrane region" description="Helical" evidence="5">
    <location>
        <begin position="165"/>
        <end position="183"/>
    </location>
</feature>
<evidence type="ECO:0000313" key="7">
    <source>
        <dbReference type="EMBL" id="SFS20607.1"/>
    </source>
</evidence>
<dbReference type="Pfam" id="PF00916">
    <property type="entry name" value="Sulfate_transp"/>
    <property type="match status" value="1"/>
</dbReference>
<dbReference type="PANTHER" id="PTHR11814">
    <property type="entry name" value="SULFATE TRANSPORTER"/>
    <property type="match status" value="1"/>
</dbReference>
<feature type="domain" description="SLC26A/SulP transporter" evidence="6">
    <location>
        <begin position="7"/>
        <end position="376"/>
    </location>
</feature>
<feature type="transmembrane region" description="Helical" evidence="5">
    <location>
        <begin position="77"/>
        <end position="98"/>
    </location>
</feature>
<feature type="transmembrane region" description="Helical" evidence="5">
    <location>
        <begin position="371"/>
        <end position="398"/>
    </location>
</feature>
<gene>
    <name evidence="7" type="ORF">SAMN05421771_3721</name>
</gene>
<keyword evidence="3 5" id="KW-1133">Transmembrane helix</keyword>
<dbReference type="GO" id="GO:0055085">
    <property type="term" value="P:transmembrane transport"/>
    <property type="evidence" value="ECO:0007669"/>
    <property type="project" value="InterPro"/>
</dbReference>
<dbReference type="Proteomes" id="UP000199024">
    <property type="component" value="Unassembled WGS sequence"/>
</dbReference>
<evidence type="ECO:0000256" key="4">
    <source>
        <dbReference type="ARBA" id="ARBA00023136"/>
    </source>
</evidence>
<feature type="transmembrane region" description="Helical" evidence="5">
    <location>
        <begin position="321"/>
        <end position="351"/>
    </location>
</feature>
<feature type="transmembrane region" description="Helical" evidence="5">
    <location>
        <begin position="104"/>
        <end position="125"/>
    </location>
</feature>
<dbReference type="AlphaFoldDB" id="A0A1I6MY93"/>
<accession>A0A1I6MY93</accession>
<dbReference type="InterPro" id="IPR001902">
    <property type="entry name" value="SLC26A/SulP_fam"/>
</dbReference>
<dbReference type="EMBL" id="FOZL01000002">
    <property type="protein sequence ID" value="SFS20607.1"/>
    <property type="molecule type" value="Genomic_DNA"/>
</dbReference>
<sequence>MKPAYIKDLSASLVVFLIALPLCMGIALASGAPPAAGILTGIIGGIVVGFLAGAPLQVSGPAAGLAVIIFEIIRDQGFSALGPILVIAGALQILAGVIKAGRWFRAISPAVIHGMLAGIGLLIVLQQFHVMLDNKPKGTGLANAKAIWPAITQGIFPIDGSREEVAVLLALMVIGIMVLWQKYRPQSLKLVPGALLGITAATVIARVMHLELNYVQVPGNLLDVVHLPTLEAFTSIHAKTLGSAATIAFIASAETLLSAAAVDKMQSIVKTNYDRELMAQGAGNMLCGVVGAIPMTGVIVRSSANVQAGATSRLSAILHGVWILAMIVLLPGVLRMVPICSLAGVLVFTGFNLIKVKDMRHLSKFGRVPVLIYVATMLTIVATDLLTGVLTGVVLSLVKLIYRSTHLRIYSVAHKHPTAFDTQAANVVDLHIEGSATFLRIPIITAALDAIPAGSIVHLRTDKLTYIDHACLDLMQDWINNQARNQLEIVVDRESLEKKYWLPATQS</sequence>
<proteinExistence type="predicted"/>
<evidence type="ECO:0000256" key="3">
    <source>
        <dbReference type="ARBA" id="ARBA00022989"/>
    </source>
</evidence>
<feature type="transmembrane region" description="Helical" evidence="5">
    <location>
        <begin position="282"/>
        <end position="300"/>
    </location>
</feature>
<feature type="transmembrane region" description="Helical" evidence="5">
    <location>
        <begin position="41"/>
        <end position="70"/>
    </location>
</feature>
<keyword evidence="2 5" id="KW-0812">Transmembrane</keyword>